<dbReference type="Proteomes" id="UP000314294">
    <property type="component" value="Unassembled WGS sequence"/>
</dbReference>
<reference evidence="2 3" key="1">
    <citation type="submission" date="2019-03" db="EMBL/GenBank/DDBJ databases">
        <title>First draft genome of Liparis tanakae, snailfish: a comprehensive survey of snailfish specific genes.</title>
        <authorList>
            <person name="Kim W."/>
            <person name="Song I."/>
            <person name="Jeong J.-H."/>
            <person name="Kim D."/>
            <person name="Kim S."/>
            <person name="Ryu S."/>
            <person name="Song J.Y."/>
            <person name="Lee S.K."/>
        </authorList>
    </citation>
    <scope>NUCLEOTIDE SEQUENCE [LARGE SCALE GENOMIC DNA]</scope>
    <source>
        <tissue evidence="2">Muscle</tissue>
    </source>
</reference>
<dbReference type="EMBL" id="SRLO01000414">
    <property type="protein sequence ID" value="TNN57060.1"/>
    <property type="molecule type" value="Genomic_DNA"/>
</dbReference>
<dbReference type="AlphaFoldDB" id="A0A4Z2GUZ3"/>
<proteinExistence type="predicted"/>
<accession>A0A4Z2GUZ3</accession>
<feature type="region of interest" description="Disordered" evidence="1">
    <location>
        <begin position="1"/>
        <end position="24"/>
    </location>
</feature>
<evidence type="ECO:0000256" key="1">
    <source>
        <dbReference type="SAM" id="MobiDB-lite"/>
    </source>
</evidence>
<evidence type="ECO:0000313" key="3">
    <source>
        <dbReference type="Proteomes" id="UP000314294"/>
    </source>
</evidence>
<name>A0A4Z2GUZ3_9TELE</name>
<protein>
    <submittedName>
        <fullName evidence="2">Uncharacterized protein</fullName>
    </submittedName>
</protein>
<sequence length="75" mass="8356">MKGPEVCRPVASASEQSPSPRPLVNTRDTVQIKVFVPRWQQTRADSPLQWDEAFISALLKATQAIDVPVSLRLAR</sequence>
<keyword evidence="3" id="KW-1185">Reference proteome</keyword>
<organism evidence="2 3">
    <name type="scientific">Liparis tanakae</name>
    <name type="common">Tanaka's snailfish</name>
    <dbReference type="NCBI Taxonomy" id="230148"/>
    <lineage>
        <taxon>Eukaryota</taxon>
        <taxon>Metazoa</taxon>
        <taxon>Chordata</taxon>
        <taxon>Craniata</taxon>
        <taxon>Vertebrata</taxon>
        <taxon>Euteleostomi</taxon>
        <taxon>Actinopterygii</taxon>
        <taxon>Neopterygii</taxon>
        <taxon>Teleostei</taxon>
        <taxon>Neoteleostei</taxon>
        <taxon>Acanthomorphata</taxon>
        <taxon>Eupercaria</taxon>
        <taxon>Perciformes</taxon>
        <taxon>Cottioidei</taxon>
        <taxon>Cottales</taxon>
        <taxon>Liparidae</taxon>
        <taxon>Liparis</taxon>
    </lineage>
</organism>
<comment type="caution">
    <text evidence="2">The sequence shown here is derived from an EMBL/GenBank/DDBJ whole genome shotgun (WGS) entry which is preliminary data.</text>
</comment>
<evidence type="ECO:0000313" key="2">
    <source>
        <dbReference type="EMBL" id="TNN57060.1"/>
    </source>
</evidence>
<gene>
    <name evidence="2" type="ORF">EYF80_032725</name>
</gene>